<keyword evidence="1" id="KW-1133">Transmembrane helix</keyword>
<dbReference type="EMBL" id="CAADRP010000557">
    <property type="protein sequence ID" value="VFU29955.1"/>
    <property type="molecule type" value="Genomic_DNA"/>
</dbReference>
<organism evidence="2">
    <name type="scientific">Salix viminalis</name>
    <name type="common">Common osier</name>
    <name type="synonym">Basket willow</name>
    <dbReference type="NCBI Taxonomy" id="40686"/>
    <lineage>
        <taxon>Eukaryota</taxon>
        <taxon>Viridiplantae</taxon>
        <taxon>Streptophyta</taxon>
        <taxon>Embryophyta</taxon>
        <taxon>Tracheophyta</taxon>
        <taxon>Spermatophyta</taxon>
        <taxon>Magnoliopsida</taxon>
        <taxon>eudicotyledons</taxon>
        <taxon>Gunneridae</taxon>
        <taxon>Pentapetalae</taxon>
        <taxon>rosids</taxon>
        <taxon>fabids</taxon>
        <taxon>Malpighiales</taxon>
        <taxon>Salicaceae</taxon>
        <taxon>Saliceae</taxon>
        <taxon>Salix</taxon>
    </lineage>
</organism>
<accession>A0A6N2KN06</accession>
<gene>
    <name evidence="2" type="ORF">SVIM_LOCUS111590</name>
</gene>
<evidence type="ECO:0000256" key="1">
    <source>
        <dbReference type="SAM" id="Phobius"/>
    </source>
</evidence>
<sequence>MHFISFVGWWFTGIFLCCLLGLLSITCDKHLLQLKACKDFYISLWIEQTEKESAGWSVHGERVGEVIAK</sequence>
<proteinExistence type="predicted"/>
<keyword evidence="1" id="KW-0472">Membrane</keyword>
<evidence type="ECO:0000313" key="2">
    <source>
        <dbReference type="EMBL" id="VFU29955.1"/>
    </source>
</evidence>
<feature type="transmembrane region" description="Helical" evidence="1">
    <location>
        <begin position="6"/>
        <end position="25"/>
    </location>
</feature>
<reference evidence="2" key="1">
    <citation type="submission" date="2019-03" db="EMBL/GenBank/DDBJ databases">
        <authorList>
            <person name="Mank J."/>
            <person name="Almeida P."/>
        </authorList>
    </citation>
    <scope>NUCLEOTIDE SEQUENCE</scope>
    <source>
        <strain evidence="2">78183</strain>
    </source>
</reference>
<keyword evidence="1" id="KW-0812">Transmembrane</keyword>
<protein>
    <submittedName>
        <fullName evidence="2">Uncharacterized protein</fullName>
    </submittedName>
</protein>
<name>A0A6N2KN06_SALVM</name>
<dbReference type="AlphaFoldDB" id="A0A6N2KN06"/>